<reference evidence="1" key="1">
    <citation type="submission" date="2020-07" db="EMBL/GenBank/DDBJ databases">
        <authorList>
            <person name="Nieuwenhuis M."/>
            <person name="Van De Peppel L.J.J."/>
        </authorList>
    </citation>
    <scope>NUCLEOTIDE SEQUENCE</scope>
    <source>
        <strain evidence="1">AP01</strain>
        <tissue evidence="1">Mycelium</tissue>
    </source>
</reference>
<dbReference type="PANTHER" id="PTHR28630:SF3">
    <property type="entry name" value="PEROXIREDOXIN-LIKE 2C"/>
    <property type="match status" value="1"/>
</dbReference>
<dbReference type="OrthoDB" id="40334at2759"/>
<dbReference type="Proteomes" id="UP000775547">
    <property type="component" value="Unassembled WGS sequence"/>
</dbReference>
<evidence type="ECO:0000313" key="1">
    <source>
        <dbReference type="EMBL" id="KAG5642315.1"/>
    </source>
</evidence>
<gene>
    <name evidence="1" type="ORF">DXG03_003017</name>
</gene>
<sequence>MATTIPATEIPDNKSLKTALKLEVLDVEGKKVSFGSIVEGQKTIVVFIRTLFHSPLMYVEALAEVPAPALQTAGAKLVVIGCGEWNPIQSYGETTGFPASQIYADPTRALYRALGMNIEKLEGTPKGEQRKSYLTKSMFVNAVQSVWRGPLKNPSLIGKQGNISQLGGDFVFGPDLEVKDLLKVAGVEVVAS</sequence>
<dbReference type="EMBL" id="JABCKV010000196">
    <property type="protein sequence ID" value="KAG5642315.1"/>
    <property type="molecule type" value="Genomic_DNA"/>
</dbReference>
<comment type="caution">
    <text evidence="1">The sequence shown here is derived from an EMBL/GenBank/DDBJ whole genome shotgun (WGS) entry which is preliminary data.</text>
</comment>
<protein>
    <submittedName>
        <fullName evidence="1">Uncharacterized protein</fullName>
    </submittedName>
</protein>
<dbReference type="Pfam" id="PF13911">
    <property type="entry name" value="AhpC-TSA_2"/>
    <property type="match status" value="1"/>
</dbReference>
<evidence type="ECO:0000313" key="2">
    <source>
        <dbReference type="Proteomes" id="UP000775547"/>
    </source>
</evidence>
<dbReference type="InterPro" id="IPR036249">
    <property type="entry name" value="Thioredoxin-like_sf"/>
</dbReference>
<dbReference type="PANTHER" id="PTHR28630">
    <property type="match status" value="1"/>
</dbReference>
<dbReference type="AlphaFoldDB" id="A0A9P7KAW7"/>
<dbReference type="Gene3D" id="3.40.30.10">
    <property type="entry name" value="Glutaredoxin"/>
    <property type="match status" value="1"/>
</dbReference>
<reference evidence="1" key="2">
    <citation type="submission" date="2021-10" db="EMBL/GenBank/DDBJ databases">
        <title>Phylogenomics reveals ancestral predisposition of the termite-cultivated fungus Termitomyces towards a domesticated lifestyle.</title>
        <authorList>
            <person name="Auxier B."/>
            <person name="Grum-Grzhimaylo A."/>
            <person name="Cardenas M.E."/>
            <person name="Lodge J.D."/>
            <person name="Laessoe T."/>
            <person name="Pedersen O."/>
            <person name="Smith M.E."/>
            <person name="Kuyper T.W."/>
            <person name="Franco-Molano E.A."/>
            <person name="Baroni T.J."/>
            <person name="Aanen D.K."/>
        </authorList>
    </citation>
    <scope>NUCLEOTIDE SEQUENCE</scope>
    <source>
        <strain evidence="1">AP01</strain>
        <tissue evidence="1">Mycelium</tissue>
    </source>
</reference>
<name>A0A9P7KAW7_9AGAR</name>
<proteinExistence type="predicted"/>
<dbReference type="InterPro" id="IPR032801">
    <property type="entry name" value="PXL2A/B/C"/>
</dbReference>
<organism evidence="1 2">
    <name type="scientific">Asterophora parasitica</name>
    <dbReference type="NCBI Taxonomy" id="117018"/>
    <lineage>
        <taxon>Eukaryota</taxon>
        <taxon>Fungi</taxon>
        <taxon>Dikarya</taxon>
        <taxon>Basidiomycota</taxon>
        <taxon>Agaricomycotina</taxon>
        <taxon>Agaricomycetes</taxon>
        <taxon>Agaricomycetidae</taxon>
        <taxon>Agaricales</taxon>
        <taxon>Tricholomatineae</taxon>
        <taxon>Lyophyllaceae</taxon>
        <taxon>Asterophora</taxon>
    </lineage>
</organism>
<dbReference type="SUPFAM" id="SSF52833">
    <property type="entry name" value="Thioredoxin-like"/>
    <property type="match status" value="1"/>
</dbReference>
<keyword evidence="2" id="KW-1185">Reference proteome</keyword>
<accession>A0A9P7KAW7</accession>